<name>A0ABU9B819_9BURK</name>
<dbReference type="PANTHER" id="PTHR39209:SF2">
    <property type="entry name" value="CYTOPLASMIC PROTEIN"/>
    <property type="match status" value="1"/>
</dbReference>
<keyword evidence="4" id="KW-1185">Reference proteome</keyword>
<dbReference type="InterPro" id="IPR005146">
    <property type="entry name" value="B3/B4_tRNA-bd"/>
</dbReference>
<dbReference type="InterPro" id="IPR020825">
    <property type="entry name" value="Phe-tRNA_synthase-like_B3/B4"/>
</dbReference>
<dbReference type="PANTHER" id="PTHR39209">
    <property type="match status" value="1"/>
</dbReference>
<evidence type="ECO:0000313" key="3">
    <source>
        <dbReference type="EMBL" id="MEK8026022.1"/>
    </source>
</evidence>
<dbReference type="SMART" id="SM00873">
    <property type="entry name" value="B3_4"/>
    <property type="match status" value="1"/>
</dbReference>
<organism evidence="3 4">
    <name type="scientific">Pseudaquabacterium rugosum</name>
    <dbReference type="NCBI Taxonomy" id="2984194"/>
    <lineage>
        <taxon>Bacteria</taxon>
        <taxon>Pseudomonadati</taxon>
        <taxon>Pseudomonadota</taxon>
        <taxon>Betaproteobacteria</taxon>
        <taxon>Burkholderiales</taxon>
        <taxon>Sphaerotilaceae</taxon>
        <taxon>Pseudaquabacterium</taxon>
    </lineage>
</organism>
<proteinExistence type="predicted"/>
<dbReference type="Pfam" id="PF03483">
    <property type="entry name" value="B3_4"/>
    <property type="match status" value="1"/>
</dbReference>
<feature type="domain" description="B3/B4 tRNA-binding" evidence="2">
    <location>
        <begin position="65"/>
        <end position="219"/>
    </location>
</feature>
<gene>
    <name evidence="3" type="ORF">AACH11_08610</name>
</gene>
<keyword evidence="3" id="KW-0436">Ligase</keyword>
<dbReference type="Gene3D" id="3.50.40.10">
    <property type="entry name" value="Phenylalanyl-trna Synthetase, Chain B, domain 3"/>
    <property type="match status" value="1"/>
</dbReference>
<evidence type="ECO:0000256" key="1">
    <source>
        <dbReference type="SAM" id="MobiDB-lite"/>
    </source>
</evidence>
<dbReference type="EMBL" id="JBBUTF010000006">
    <property type="protein sequence ID" value="MEK8026022.1"/>
    <property type="molecule type" value="Genomic_DNA"/>
</dbReference>
<reference evidence="3 4" key="1">
    <citation type="submission" date="2024-04" db="EMBL/GenBank/DDBJ databases">
        <title>Novel species of the genus Ideonella isolated from streams.</title>
        <authorList>
            <person name="Lu H."/>
        </authorList>
    </citation>
    <scope>NUCLEOTIDE SEQUENCE [LARGE SCALE GENOMIC DNA]</scope>
    <source>
        <strain evidence="3 4">BYS139W</strain>
    </source>
</reference>
<dbReference type="Proteomes" id="UP001368500">
    <property type="component" value="Unassembled WGS sequence"/>
</dbReference>
<evidence type="ECO:0000313" key="4">
    <source>
        <dbReference type="Proteomes" id="UP001368500"/>
    </source>
</evidence>
<dbReference type="GO" id="GO:0016874">
    <property type="term" value="F:ligase activity"/>
    <property type="evidence" value="ECO:0007669"/>
    <property type="project" value="UniProtKB-KW"/>
</dbReference>
<feature type="region of interest" description="Disordered" evidence="1">
    <location>
        <begin position="126"/>
        <end position="154"/>
    </location>
</feature>
<comment type="caution">
    <text evidence="3">The sequence shown here is derived from an EMBL/GenBank/DDBJ whole genome shotgun (WGS) entry which is preliminary data.</text>
</comment>
<dbReference type="RefSeq" id="WP_341373803.1">
    <property type="nucleotide sequence ID" value="NZ_JBBUTF010000006.1"/>
</dbReference>
<accession>A0ABU9B819</accession>
<feature type="compositionally biased region" description="Basic and acidic residues" evidence="1">
    <location>
        <begin position="134"/>
        <end position="144"/>
    </location>
</feature>
<protein>
    <submittedName>
        <fullName evidence="3">Phenylalanine--tRNA ligase beta subunit-related protein</fullName>
    </submittedName>
</protein>
<sequence>MSAQVHRIDPTVFARWPGYCRGIVAVRGARNGPSSPALIETLRQTEAGLRSRTAGRAVTDVPEIAAWREAFRAFGAKPAEHRSAIEALSRRVLRPDTLPHINALVDIGNIVSLRHLLPAGVHPLPGTPTPLELRPARDGDRFEPADGGDTEAPPPDEIVFCQGSQVLTRRWTWRQGAGTQTLPSTSAVFFNIDGLPPVTADRVRLAMQDIVTLVEQETGGQIVCCAVLDAAHPTLTLSIES</sequence>
<dbReference type="SUPFAM" id="SSF56037">
    <property type="entry name" value="PheT/TilS domain"/>
    <property type="match status" value="1"/>
</dbReference>
<evidence type="ECO:0000259" key="2">
    <source>
        <dbReference type="SMART" id="SM00873"/>
    </source>
</evidence>